<dbReference type="PANTHER" id="PTHR45788:SF2">
    <property type="entry name" value="SUCCINATE_FUMARATE MITOCHONDRIAL TRANSPORTER"/>
    <property type="match status" value="1"/>
</dbReference>
<evidence type="ECO:0000256" key="1">
    <source>
        <dbReference type="ARBA" id="ARBA00004225"/>
    </source>
</evidence>
<protein>
    <submittedName>
        <fullName evidence="11">Uncharacterized protein</fullName>
    </submittedName>
</protein>
<dbReference type="EMBL" id="HBGJ01025170">
    <property type="protein sequence ID" value="CAD9257698.1"/>
    <property type="molecule type" value="Transcribed_RNA"/>
</dbReference>
<evidence type="ECO:0000256" key="9">
    <source>
        <dbReference type="PROSITE-ProRule" id="PRU00282"/>
    </source>
</evidence>
<keyword evidence="6" id="KW-1133">Transmembrane helix</keyword>
<evidence type="ECO:0000313" key="14">
    <source>
        <dbReference type="EMBL" id="CAD9257706.1"/>
    </source>
</evidence>
<gene>
    <name evidence="11" type="ORF">PPAR1163_LOCUS16070</name>
    <name evidence="12" type="ORF">PPAR1163_LOCUS16073</name>
    <name evidence="13" type="ORF">PPAR1163_LOCUS16075</name>
    <name evidence="14" type="ORF">PPAR1163_LOCUS16078</name>
</gene>
<dbReference type="InterPro" id="IPR023395">
    <property type="entry name" value="MCP_dom_sf"/>
</dbReference>
<comment type="subcellular location">
    <subcellularLocation>
        <location evidence="1">Mitochondrion membrane</location>
        <topology evidence="1">Multi-pass membrane protein</topology>
    </subcellularLocation>
</comment>
<reference evidence="11" key="1">
    <citation type="submission" date="2021-01" db="EMBL/GenBank/DDBJ databases">
        <authorList>
            <person name="Corre E."/>
            <person name="Pelletier E."/>
            <person name="Niang G."/>
            <person name="Scheremetjew M."/>
            <person name="Finn R."/>
            <person name="Kale V."/>
            <person name="Holt S."/>
            <person name="Cochrane G."/>
            <person name="Meng A."/>
            <person name="Brown T."/>
            <person name="Cohen L."/>
        </authorList>
    </citation>
    <scope>NUCLEOTIDE SEQUENCE</scope>
    <source>
        <strain evidence="11">CCMP2877</strain>
    </source>
</reference>
<sequence length="279" mass="29564">MYPVDLVRALKMASVTAGKSETTLQLLAAFKETHGVVGFFTQGLVPEVARAAWMRALKFFLFPVMHEFVAHRPPSEGNSATKAMASVIASIPESITIMPLEISKICLQLDKAKVLGNSMFKAISDTVKRCGPAALFTGYVGVQYRQAAWTTGYFVSLDFFKNKARTALDYAGLEGKAQGMVNLAGGFCAGVFGACFNTPGDVIRTNIQKTVLAGGECGVGGIMAGPKNFFNVGSSIVSARGVGGLWAGFGFKALHLGGSGALMAVLVPKFKQLLNVNYD</sequence>
<evidence type="ECO:0000313" key="13">
    <source>
        <dbReference type="EMBL" id="CAD9257703.1"/>
    </source>
</evidence>
<dbReference type="AlphaFoldDB" id="A0A6U4GZZ7"/>
<dbReference type="InterPro" id="IPR018108">
    <property type="entry name" value="MCP_transmembrane"/>
</dbReference>
<keyword evidence="3 10" id="KW-0813">Transport</keyword>
<dbReference type="GO" id="GO:0005469">
    <property type="term" value="F:succinate:fumarate antiporter activity"/>
    <property type="evidence" value="ECO:0007669"/>
    <property type="project" value="TreeGrafter"/>
</dbReference>
<dbReference type="InterPro" id="IPR049563">
    <property type="entry name" value="TXTP-like"/>
</dbReference>
<evidence type="ECO:0000256" key="10">
    <source>
        <dbReference type="RuleBase" id="RU000488"/>
    </source>
</evidence>
<keyword evidence="7" id="KW-0496">Mitochondrion</keyword>
<feature type="repeat" description="Solcar" evidence="9">
    <location>
        <begin position="77"/>
        <end position="163"/>
    </location>
</feature>
<dbReference type="Pfam" id="PF00153">
    <property type="entry name" value="Mito_carr"/>
    <property type="match status" value="2"/>
</dbReference>
<dbReference type="Gene3D" id="1.50.40.10">
    <property type="entry name" value="Mitochondrial carrier domain"/>
    <property type="match status" value="1"/>
</dbReference>
<dbReference type="GO" id="GO:0031966">
    <property type="term" value="C:mitochondrial membrane"/>
    <property type="evidence" value="ECO:0007669"/>
    <property type="project" value="UniProtKB-SubCell"/>
</dbReference>
<evidence type="ECO:0000256" key="2">
    <source>
        <dbReference type="ARBA" id="ARBA00006375"/>
    </source>
</evidence>
<evidence type="ECO:0000256" key="7">
    <source>
        <dbReference type="ARBA" id="ARBA00023128"/>
    </source>
</evidence>
<comment type="similarity">
    <text evidence="2 10">Belongs to the mitochondrial carrier (TC 2.A.29) family.</text>
</comment>
<dbReference type="PANTHER" id="PTHR45788">
    <property type="entry name" value="SUCCINATE/FUMARATE MITOCHONDRIAL TRANSPORTER-RELATED"/>
    <property type="match status" value="1"/>
</dbReference>
<dbReference type="EMBL" id="HBGJ01025181">
    <property type="protein sequence ID" value="CAD9257701.1"/>
    <property type="molecule type" value="Transcribed_RNA"/>
</dbReference>
<evidence type="ECO:0000313" key="11">
    <source>
        <dbReference type="EMBL" id="CAD9257698.1"/>
    </source>
</evidence>
<feature type="repeat" description="Solcar" evidence="9">
    <location>
        <begin position="177"/>
        <end position="273"/>
    </location>
</feature>
<evidence type="ECO:0000313" key="12">
    <source>
        <dbReference type="EMBL" id="CAD9257701.1"/>
    </source>
</evidence>
<proteinExistence type="inferred from homology"/>
<evidence type="ECO:0000256" key="6">
    <source>
        <dbReference type="ARBA" id="ARBA00022989"/>
    </source>
</evidence>
<evidence type="ECO:0000256" key="5">
    <source>
        <dbReference type="ARBA" id="ARBA00022737"/>
    </source>
</evidence>
<evidence type="ECO:0000256" key="3">
    <source>
        <dbReference type="ARBA" id="ARBA00022448"/>
    </source>
</evidence>
<keyword evidence="8 9" id="KW-0472">Membrane</keyword>
<organism evidence="11">
    <name type="scientific">Phaeomonas parva</name>
    <dbReference type="NCBI Taxonomy" id="124430"/>
    <lineage>
        <taxon>Eukaryota</taxon>
        <taxon>Sar</taxon>
        <taxon>Stramenopiles</taxon>
        <taxon>Ochrophyta</taxon>
        <taxon>Pinguiophyceae</taxon>
        <taxon>Pinguiochrysidales</taxon>
        <taxon>Pinguiochrysidaceae</taxon>
        <taxon>Phaeomonas</taxon>
    </lineage>
</organism>
<accession>A0A6U4GZZ7</accession>
<dbReference type="SUPFAM" id="SSF103506">
    <property type="entry name" value="Mitochondrial carrier"/>
    <property type="match status" value="1"/>
</dbReference>
<name>A0A6U4GZZ7_9STRA</name>
<evidence type="ECO:0000256" key="8">
    <source>
        <dbReference type="ARBA" id="ARBA00023136"/>
    </source>
</evidence>
<dbReference type="EMBL" id="HBGJ01025192">
    <property type="protein sequence ID" value="CAD9257703.1"/>
    <property type="molecule type" value="Transcribed_RNA"/>
</dbReference>
<keyword evidence="5" id="KW-0677">Repeat</keyword>
<dbReference type="PROSITE" id="PS50920">
    <property type="entry name" value="SOLCAR"/>
    <property type="match status" value="2"/>
</dbReference>
<keyword evidence="4 9" id="KW-0812">Transmembrane</keyword>
<dbReference type="EMBL" id="HBGJ01025203">
    <property type="protein sequence ID" value="CAD9257706.1"/>
    <property type="molecule type" value="Transcribed_RNA"/>
</dbReference>
<evidence type="ECO:0000256" key="4">
    <source>
        <dbReference type="ARBA" id="ARBA00022692"/>
    </source>
</evidence>